<gene>
    <name evidence="1" type="ORF">JOD01_003971</name>
</gene>
<comment type="caution">
    <text evidence="1">The sequence shown here is derived from an EMBL/GenBank/DDBJ whole genome shotgun (WGS) entry which is preliminary data.</text>
</comment>
<accession>A0A939BWC8</accession>
<dbReference type="Proteomes" id="UP000717624">
    <property type="component" value="Unassembled WGS sequence"/>
</dbReference>
<organism evidence="1 2">
    <name type="scientific">Brevibacillus fulvus</name>
    <dbReference type="NCBI Taxonomy" id="1125967"/>
    <lineage>
        <taxon>Bacteria</taxon>
        <taxon>Bacillati</taxon>
        <taxon>Bacillota</taxon>
        <taxon>Bacilli</taxon>
        <taxon>Bacillales</taxon>
        <taxon>Paenibacillaceae</taxon>
        <taxon>Brevibacillus</taxon>
    </lineage>
</organism>
<name>A0A939BWC8_9BACL</name>
<dbReference type="EMBL" id="JAFBEB010000024">
    <property type="protein sequence ID" value="MBM7592309.1"/>
    <property type="molecule type" value="Genomic_DNA"/>
</dbReference>
<keyword evidence="2" id="KW-1185">Reference proteome</keyword>
<proteinExistence type="predicted"/>
<protein>
    <submittedName>
        <fullName evidence="1">Uncharacterized protein</fullName>
    </submittedName>
</protein>
<evidence type="ECO:0000313" key="1">
    <source>
        <dbReference type="EMBL" id="MBM7592309.1"/>
    </source>
</evidence>
<dbReference type="RefSeq" id="WP_204520120.1">
    <property type="nucleotide sequence ID" value="NZ_BAABIN010000029.1"/>
</dbReference>
<dbReference type="AlphaFoldDB" id="A0A939BWC8"/>
<evidence type="ECO:0000313" key="2">
    <source>
        <dbReference type="Proteomes" id="UP000717624"/>
    </source>
</evidence>
<reference evidence="1" key="1">
    <citation type="submission" date="2021-01" db="EMBL/GenBank/DDBJ databases">
        <title>Genomic Encyclopedia of Type Strains, Phase IV (KMG-IV): sequencing the most valuable type-strain genomes for metagenomic binning, comparative biology and taxonomic classification.</title>
        <authorList>
            <person name="Goeker M."/>
        </authorList>
    </citation>
    <scope>NUCLEOTIDE SEQUENCE</scope>
    <source>
        <strain evidence="1">DSM 25523</strain>
    </source>
</reference>
<sequence length="59" mass="6483">MTKLFAILICLVFTLGIIVSSMGKVNSSIVKDGGLRDRAVDWIDKAVPAMNEDEQDNNE</sequence>